<name>A0ABR3EKX1_9AGAR</name>
<reference evidence="1 2" key="1">
    <citation type="submission" date="2024-02" db="EMBL/GenBank/DDBJ databases">
        <title>A draft genome for the cacao thread blight pathogen Marasmius crinis-equi.</title>
        <authorList>
            <person name="Cohen S.P."/>
            <person name="Baruah I.K."/>
            <person name="Amoako-Attah I."/>
            <person name="Bukari Y."/>
            <person name="Meinhardt L.W."/>
            <person name="Bailey B.A."/>
        </authorList>
    </citation>
    <scope>NUCLEOTIDE SEQUENCE [LARGE SCALE GENOMIC DNA]</scope>
    <source>
        <strain evidence="1 2">GH-76</strain>
    </source>
</reference>
<keyword evidence="2" id="KW-1185">Reference proteome</keyword>
<organism evidence="1 2">
    <name type="scientific">Marasmius crinis-equi</name>
    <dbReference type="NCBI Taxonomy" id="585013"/>
    <lineage>
        <taxon>Eukaryota</taxon>
        <taxon>Fungi</taxon>
        <taxon>Dikarya</taxon>
        <taxon>Basidiomycota</taxon>
        <taxon>Agaricomycotina</taxon>
        <taxon>Agaricomycetes</taxon>
        <taxon>Agaricomycetidae</taxon>
        <taxon>Agaricales</taxon>
        <taxon>Marasmiineae</taxon>
        <taxon>Marasmiaceae</taxon>
        <taxon>Marasmius</taxon>
    </lineage>
</organism>
<proteinExistence type="predicted"/>
<sequence>MPSSDNMAFLLVQNMLKESDSRLRQAQRGMYDVSGELHHRIMENETLKEDLGLATHTVQNLQMALYQQGLHARRVEEQTMALVGPLVTTAATVIHTEAYHSQSARESIRKVKSRIFDPQLVVCARCEKIFRDPQT</sequence>
<gene>
    <name evidence="1" type="ORF">V5O48_018535</name>
</gene>
<accession>A0ABR3EKX1</accession>
<evidence type="ECO:0000313" key="2">
    <source>
        <dbReference type="Proteomes" id="UP001465976"/>
    </source>
</evidence>
<dbReference type="EMBL" id="JBAHYK010003412">
    <property type="protein sequence ID" value="KAL0563531.1"/>
    <property type="molecule type" value="Genomic_DNA"/>
</dbReference>
<evidence type="ECO:0000313" key="1">
    <source>
        <dbReference type="EMBL" id="KAL0563531.1"/>
    </source>
</evidence>
<protein>
    <submittedName>
        <fullName evidence="1">Uncharacterized protein</fullName>
    </submittedName>
</protein>
<dbReference type="Proteomes" id="UP001465976">
    <property type="component" value="Unassembled WGS sequence"/>
</dbReference>
<comment type="caution">
    <text evidence="1">The sequence shown here is derived from an EMBL/GenBank/DDBJ whole genome shotgun (WGS) entry which is preliminary data.</text>
</comment>